<evidence type="ECO:0000313" key="2">
    <source>
        <dbReference type="EMBL" id="KXB31660.1"/>
    </source>
</evidence>
<dbReference type="InterPro" id="IPR013321">
    <property type="entry name" value="Arc_rbn_hlx_hlx"/>
</dbReference>
<organism evidence="2 3">
    <name type="scientific">Dechloromonas denitrificans</name>
    <dbReference type="NCBI Taxonomy" id="281362"/>
    <lineage>
        <taxon>Bacteria</taxon>
        <taxon>Pseudomonadati</taxon>
        <taxon>Pseudomonadota</taxon>
        <taxon>Betaproteobacteria</taxon>
        <taxon>Rhodocyclales</taxon>
        <taxon>Azonexaceae</taxon>
        <taxon>Dechloromonas</taxon>
    </lineage>
</organism>
<dbReference type="SUPFAM" id="SSF47598">
    <property type="entry name" value="Ribbon-helix-helix"/>
    <property type="match status" value="1"/>
</dbReference>
<gene>
    <name evidence="2" type="ORF">AT959_04665</name>
</gene>
<reference evidence="2 3" key="1">
    <citation type="submission" date="2015-12" db="EMBL/GenBank/DDBJ databases">
        <title>Nitrous oxide reduction kinetics distinguish bacteria harboring typical versus atypical NosZ.</title>
        <authorList>
            <person name="Yoon S."/>
            <person name="Nissen S."/>
            <person name="Park D."/>
            <person name="Sanford R.A."/>
            <person name="Loeffler F.E."/>
        </authorList>
    </citation>
    <scope>NUCLEOTIDE SEQUENCE [LARGE SCALE GENOMIC DNA]</scope>
    <source>
        <strain evidence="2 3">ATCC BAA-841</strain>
    </source>
</reference>
<dbReference type="Pfam" id="PF19839">
    <property type="entry name" value="RHH_9"/>
    <property type="match status" value="1"/>
</dbReference>
<dbReference type="GO" id="GO:0006355">
    <property type="term" value="P:regulation of DNA-templated transcription"/>
    <property type="evidence" value="ECO:0007669"/>
    <property type="project" value="InterPro"/>
</dbReference>
<dbReference type="AlphaFoldDB" id="A0A133XL37"/>
<dbReference type="Proteomes" id="UP000070186">
    <property type="component" value="Unassembled WGS sequence"/>
</dbReference>
<dbReference type="STRING" id="281362.AT959_04665"/>
<evidence type="ECO:0000313" key="3">
    <source>
        <dbReference type="Proteomes" id="UP000070186"/>
    </source>
</evidence>
<dbReference type="InterPro" id="IPR010985">
    <property type="entry name" value="Ribbon_hlx_hlx"/>
</dbReference>
<protein>
    <submittedName>
        <fullName evidence="2">CopG family transcriptional regulator</fullName>
    </submittedName>
</protein>
<dbReference type="Gene3D" id="1.10.1220.10">
    <property type="entry name" value="Met repressor-like"/>
    <property type="match status" value="1"/>
</dbReference>
<feature type="domain" description="Ribbon-helix-helix protein RHH" evidence="1">
    <location>
        <begin position="1"/>
        <end position="61"/>
    </location>
</feature>
<evidence type="ECO:0000259" key="1">
    <source>
        <dbReference type="Pfam" id="PF19839"/>
    </source>
</evidence>
<comment type="caution">
    <text evidence="2">The sequence shown here is derived from an EMBL/GenBank/DDBJ whole genome shotgun (WGS) entry which is preliminary data.</text>
</comment>
<dbReference type="EMBL" id="LODL01000010">
    <property type="protein sequence ID" value="KXB31660.1"/>
    <property type="molecule type" value="Genomic_DNA"/>
</dbReference>
<dbReference type="InterPro" id="IPR045559">
    <property type="entry name" value="RHH_9"/>
</dbReference>
<keyword evidence="3" id="KW-1185">Reference proteome</keyword>
<accession>A0A133XL37</accession>
<dbReference type="RefSeq" id="WP_066881110.1">
    <property type="nucleotide sequence ID" value="NZ_LODL01000010.1"/>
</dbReference>
<proteinExistence type="predicted"/>
<name>A0A133XL37_9RHOO</name>
<sequence length="64" mass="7266">MEKRTARLTLLIDPQKKQIFEEICAAQDLTPSQVVRKLIRQYIIDNAGSRELPEWLKAAGKAGD</sequence>